<reference evidence="4 5" key="1">
    <citation type="journal article" date="2010" name="BMC Genomics">
        <title>Metabolic flexibility revealed in the genome of the cyst-forming alpha-1 proteobacterium Rhodospirillum centenum.</title>
        <authorList>
            <person name="Lu Y.K."/>
            <person name="Marden J."/>
            <person name="Han M."/>
            <person name="Swingley W.D."/>
            <person name="Mastrian S.D."/>
            <person name="Chowdhury S.R."/>
            <person name="Hao J."/>
            <person name="Helmy T."/>
            <person name="Kim S."/>
            <person name="Kurdoglu A.A."/>
            <person name="Matthies H.J."/>
            <person name="Rollo D."/>
            <person name="Stothard P."/>
            <person name="Blankenship R.E."/>
            <person name="Bauer C.E."/>
            <person name="Touchman J.W."/>
        </authorList>
    </citation>
    <scope>NUCLEOTIDE SEQUENCE [LARGE SCALE GENOMIC DNA]</scope>
    <source>
        <strain evidence="5">ATCC 51521 / SW</strain>
    </source>
</reference>
<dbReference type="GO" id="GO:0006021">
    <property type="term" value="P:inositol biosynthetic process"/>
    <property type="evidence" value="ECO:0007669"/>
    <property type="project" value="InterPro"/>
</dbReference>
<dbReference type="PANTHER" id="PTHR43125:SF1">
    <property type="entry name" value="INOSITOL-3-PHOSPHATE SYNTHASE"/>
    <property type="match status" value="1"/>
</dbReference>
<feature type="domain" description="Myo-inositol-1-phosphate synthase GAPDH-like" evidence="3">
    <location>
        <begin position="199"/>
        <end position="307"/>
    </location>
</feature>
<dbReference type="InterPro" id="IPR036291">
    <property type="entry name" value="NAD(P)-bd_dom_sf"/>
</dbReference>
<dbReference type="SUPFAM" id="SSF51735">
    <property type="entry name" value="NAD(P)-binding Rossmann-fold domains"/>
    <property type="match status" value="1"/>
</dbReference>
<dbReference type="GO" id="GO:0004512">
    <property type="term" value="F:inositol-3-phosphate synthase activity"/>
    <property type="evidence" value="ECO:0007669"/>
    <property type="project" value="UniProtKB-EC"/>
</dbReference>
<keyword evidence="4" id="KW-0413">Isomerase</keyword>
<dbReference type="KEGG" id="rce:RC1_0768"/>
<evidence type="ECO:0000313" key="4">
    <source>
        <dbReference type="EMBL" id="ACI98199.1"/>
    </source>
</evidence>
<dbReference type="PANTHER" id="PTHR43125">
    <property type="entry name" value="INOSITOL-3-PHOSPHATE SYNTHASE"/>
    <property type="match status" value="1"/>
</dbReference>
<dbReference type="AlphaFoldDB" id="B6IRW3"/>
<organism evidence="4 5">
    <name type="scientific">Rhodospirillum centenum (strain ATCC 51521 / SW)</name>
    <dbReference type="NCBI Taxonomy" id="414684"/>
    <lineage>
        <taxon>Bacteria</taxon>
        <taxon>Pseudomonadati</taxon>
        <taxon>Pseudomonadota</taxon>
        <taxon>Alphaproteobacteria</taxon>
        <taxon>Rhodospirillales</taxon>
        <taxon>Rhodospirillaceae</taxon>
        <taxon>Rhodospirillum</taxon>
    </lineage>
</organism>
<dbReference type="HOGENOM" id="CLU_050011_0_0_5"/>
<feature type="compositionally biased region" description="Basic and acidic residues" evidence="2">
    <location>
        <begin position="349"/>
        <end position="365"/>
    </location>
</feature>
<dbReference type="eggNOG" id="COG1260">
    <property type="taxonomic scope" value="Bacteria"/>
</dbReference>
<evidence type="ECO:0000256" key="1">
    <source>
        <dbReference type="ARBA" id="ARBA00010813"/>
    </source>
</evidence>
<dbReference type="RefSeq" id="WP_012565990.1">
    <property type="nucleotide sequence ID" value="NC_011420.2"/>
</dbReference>
<dbReference type="EC" id="5.5.1.4" evidence="4"/>
<dbReference type="InterPro" id="IPR052199">
    <property type="entry name" value="MIPS"/>
</dbReference>
<comment type="similarity">
    <text evidence="1">Belongs to the myo-inositol 1-phosphate synthase family.</text>
</comment>
<sequence>MVARAVKAEPRVRIALAGVGNCASSLIQGIAFYRGAGDNDAVPGLMNVRLGGYHVGDVEVAAAFDVAHAKVGLDLSEAMVAPPNNTRRFAEVPRLDVPVRRGPTLDGLGSYLRDRVPESEAPPVDVAAVLRDTGTDVLVSYLPVGSQRATEYYAEQALKAGCAFVNCIPVFIASRPEWRRRFEEAGLPLIGDDIKSQVGATIVHRMLANLFRERGVRLDRTYQLNFGGNADFLNMLERERLESKKQSKTQSVVSQLDRPLANDDAHVGPSDFVPWLTDRKWCYIRMEGTGFGDVPLNLELKLEVWDSPNSAGVVIDAVRCAKLALDRGIGGALDGPSSYFMKSPPHQCTDAEARQRTRDFIDGRDPGTGGVA</sequence>
<accession>B6IRW3</accession>
<evidence type="ECO:0000259" key="3">
    <source>
        <dbReference type="Pfam" id="PF01658"/>
    </source>
</evidence>
<proteinExistence type="inferred from homology"/>
<dbReference type="GO" id="GO:0008654">
    <property type="term" value="P:phospholipid biosynthetic process"/>
    <property type="evidence" value="ECO:0007669"/>
    <property type="project" value="InterPro"/>
</dbReference>
<dbReference type="InterPro" id="IPR002587">
    <property type="entry name" value="Myo-inos-1-P_Synthase"/>
</dbReference>
<dbReference type="STRING" id="414684.RC1_0768"/>
<dbReference type="PIRSF" id="PIRSF015578">
    <property type="entry name" value="Myoinos-ppht_syn"/>
    <property type="match status" value="1"/>
</dbReference>
<dbReference type="Gene3D" id="3.30.360.10">
    <property type="entry name" value="Dihydrodipicolinate Reductase, domain 2"/>
    <property type="match status" value="1"/>
</dbReference>
<keyword evidence="5" id="KW-1185">Reference proteome</keyword>
<dbReference type="Gene3D" id="3.40.50.720">
    <property type="entry name" value="NAD(P)-binding Rossmann-like Domain"/>
    <property type="match status" value="1"/>
</dbReference>
<feature type="region of interest" description="Disordered" evidence="2">
    <location>
        <begin position="342"/>
        <end position="372"/>
    </location>
</feature>
<evidence type="ECO:0000313" key="5">
    <source>
        <dbReference type="Proteomes" id="UP000001591"/>
    </source>
</evidence>
<protein>
    <submittedName>
        <fullName evidence="4">Myo-inositol-1-phosphate synthase, putative</fullName>
        <ecNumber evidence="4">5.5.1.4</ecNumber>
    </submittedName>
</protein>
<dbReference type="EMBL" id="CP000613">
    <property type="protein sequence ID" value="ACI98199.1"/>
    <property type="molecule type" value="Genomic_DNA"/>
</dbReference>
<dbReference type="Proteomes" id="UP000001591">
    <property type="component" value="Chromosome"/>
</dbReference>
<name>B6IRW3_RHOCS</name>
<dbReference type="InterPro" id="IPR013021">
    <property type="entry name" value="Myo-inos-1-P_Synthase_GAPDH"/>
</dbReference>
<dbReference type="Pfam" id="PF01658">
    <property type="entry name" value="Inos-1-P_synth"/>
    <property type="match status" value="1"/>
</dbReference>
<evidence type="ECO:0000256" key="2">
    <source>
        <dbReference type="SAM" id="MobiDB-lite"/>
    </source>
</evidence>
<dbReference type="SUPFAM" id="SSF55347">
    <property type="entry name" value="Glyceraldehyde-3-phosphate dehydrogenase-like, C-terminal domain"/>
    <property type="match status" value="1"/>
</dbReference>
<gene>
    <name evidence="4" type="ordered locus">RC1_0768</name>
</gene>